<reference evidence="1" key="1">
    <citation type="submission" date="2024-09" db="EMBL/GenBank/DDBJ databases">
        <authorList>
            <person name="Liu J."/>
        </authorList>
    </citation>
    <scope>NUCLEOTIDE SEQUENCE</scope>
    <source>
        <strain evidence="1">NBU2967</strain>
    </source>
</reference>
<evidence type="ECO:0000313" key="1">
    <source>
        <dbReference type="EMBL" id="MFH6604226.1"/>
    </source>
</evidence>
<organism evidence="1 2">
    <name type="scientific">Meishania litoralis</name>
    <dbReference type="NCBI Taxonomy" id="3434685"/>
    <lineage>
        <taxon>Bacteria</taxon>
        <taxon>Pseudomonadati</taxon>
        <taxon>Bacteroidota</taxon>
        <taxon>Flavobacteriia</taxon>
        <taxon>Flavobacteriales</taxon>
        <taxon>Flavobacteriaceae</taxon>
        <taxon>Meishania</taxon>
    </lineage>
</organism>
<sequence length="150" mass="17193">MTTIVQAGPDNLDHLVPLFDGYRVFYQQKSDVASAMDFLLERMRKNESHILLAYYDGQPAGFTQLYTTFSSVTLQPVYILNDLYVVPEYRQNGIGEALLENAKELCRAKGYKGLALETAIDNPAQGLYERLGWKKDTHCFHYFWTLEPSN</sequence>
<accession>A0ACC7LLV9</accession>
<comment type="caution">
    <text evidence="1">The sequence shown here is derived from an EMBL/GenBank/DDBJ whole genome shotgun (WGS) entry which is preliminary data.</text>
</comment>
<name>A0ACC7LLV9_9FLAO</name>
<protein>
    <submittedName>
        <fullName evidence="1">GNAT family N-acetyltransferase</fullName>
    </submittedName>
</protein>
<keyword evidence="2" id="KW-1185">Reference proteome</keyword>
<evidence type="ECO:0000313" key="2">
    <source>
        <dbReference type="Proteomes" id="UP001595191"/>
    </source>
</evidence>
<dbReference type="Proteomes" id="UP001595191">
    <property type="component" value="Unassembled WGS sequence"/>
</dbReference>
<dbReference type="EMBL" id="JBHFPV010000002">
    <property type="protein sequence ID" value="MFH6604226.1"/>
    <property type="molecule type" value="Genomic_DNA"/>
</dbReference>
<proteinExistence type="predicted"/>
<gene>
    <name evidence="1" type="ORF">ACEZ3G_12110</name>
</gene>